<gene>
    <name evidence="1" type="ORF">DPMN_071089</name>
</gene>
<evidence type="ECO:0000313" key="1">
    <source>
        <dbReference type="EMBL" id="KAH3711420.1"/>
    </source>
</evidence>
<dbReference type="EMBL" id="JAIWYP010000014">
    <property type="protein sequence ID" value="KAH3711420.1"/>
    <property type="molecule type" value="Genomic_DNA"/>
</dbReference>
<evidence type="ECO:0000313" key="2">
    <source>
        <dbReference type="Proteomes" id="UP000828390"/>
    </source>
</evidence>
<name>A0A9D3Z1X1_DREPO</name>
<sequence>MVIEQLQLWARWLELQRDRAMAVLELEEEEAAQYQSCFCSFLAFVDVYSSDSKKVMRDKHDVLHVSFVLVTLARVWSNSNREVIVYGRVAVG</sequence>
<dbReference type="Proteomes" id="UP000828390">
    <property type="component" value="Unassembled WGS sequence"/>
</dbReference>
<protein>
    <submittedName>
        <fullName evidence="1">Uncharacterized protein</fullName>
    </submittedName>
</protein>
<organism evidence="1 2">
    <name type="scientific">Dreissena polymorpha</name>
    <name type="common">Zebra mussel</name>
    <name type="synonym">Mytilus polymorpha</name>
    <dbReference type="NCBI Taxonomy" id="45954"/>
    <lineage>
        <taxon>Eukaryota</taxon>
        <taxon>Metazoa</taxon>
        <taxon>Spiralia</taxon>
        <taxon>Lophotrochozoa</taxon>
        <taxon>Mollusca</taxon>
        <taxon>Bivalvia</taxon>
        <taxon>Autobranchia</taxon>
        <taxon>Heteroconchia</taxon>
        <taxon>Euheterodonta</taxon>
        <taxon>Imparidentia</taxon>
        <taxon>Neoheterodontei</taxon>
        <taxon>Myida</taxon>
        <taxon>Dreissenoidea</taxon>
        <taxon>Dreissenidae</taxon>
        <taxon>Dreissena</taxon>
    </lineage>
</organism>
<accession>A0A9D3Z1X1</accession>
<comment type="caution">
    <text evidence="1">The sequence shown here is derived from an EMBL/GenBank/DDBJ whole genome shotgun (WGS) entry which is preliminary data.</text>
</comment>
<proteinExistence type="predicted"/>
<reference evidence="1" key="1">
    <citation type="journal article" date="2019" name="bioRxiv">
        <title>The Genome of the Zebra Mussel, Dreissena polymorpha: A Resource for Invasive Species Research.</title>
        <authorList>
            <person name="McCartney M.A."/>
            <person name="Auch B."/>
            <person name="Kono T."/>
            <person name="Mallez S."/>
            <person name="Zhang Y."/>
            <person name="Obille A."/>
            <person name="Becker A."/>
            <person name="Abrahante J.E."/>
            <person name="Garbe J."/>
            <person name="Badalamenti J.P."/>
            <person name="Herman A."/>
            <person name="Mangelson H."/>
            <person name="Liachko I."/>
            <person name="Sullivan S."/>
            <person name="Sone E.D."/>
            <person name="Koren S."/>
            <person name="Silverstein K.A.T."/>
            <person name="Beckman K.B."/>
            <person name="Gohl D.M."/>
        </authorList>
    </citation>
    <scope>NUCLEOTIDE SEQUENCE</scope>
    <source>
        <strain evidence="1">Duluth1</strain>
        <tissue evidence="1">Whole animal</tissue>
    </source>
</reference>
<reference evidence="1" key="2">
    <citation type="submission" date="2020-11" db="EMBL/GenBank/DDBJ databases">
        <authorList>
            <person name="McCartney M.A."/>
            <person name="Auch B."/>
            <person name="Kono T."/>
            <person name="Mallez S."/>
            <person name="Becker A."/>
            <person name="Gohl D.M."/>
            <person name="Silverstein K.A.T."/>
            <person name="Koren S."/>
            <person name="Bechman K.B."/>
            <person name="Herman A."/>
            <person name="Abrahante J.E."/>
            <person name="Garbe J."/>
        </authorList>
    </citation>
    <scope>NUCLEOTIDE SEQUENCE</scope>
    <source>
        <strain evidence="1">Duluth1</strain>
        <tissue evidence="1">Whole animal</tissue>
    </source>
</reference>
<dbReference type="AlphaFoldDB" id="A0A9D3Z1X1"/>
<keyword evidence="2" id="KW-1185">Reference proteome</keyword>